<dbReference type="RefSeq" id="WP_063381408.1">
    <property type="nucleotide sequence ID" value="NZ_AUXX01000017.1"/>
</dbReference>
<organism evidence="1 2">
    <name type="scientific">Pseudoalteromonas luteoviolacea S4060-1</name>
    <dbReference type="NCBI Taxonomy" id="1365257"/>
    <lineage>
        <taxon>Bacteria</taxon>
        <taxon>Pseudomonadati</taxon>
        <taxon>Pseudomonadota</taxon>
        <taxon>Gammaproteobacteria</taxon>
        <taxon>Alteromonadales</taxon>
        <taxon>Pseudoalteromonadaceae</taxon>
        <taxon>Pseudoalteromonas</taxon>
    </lineage>
</organism>
<evidence type="ECO:0000313" key="1">
    <source>
        <dbReference type="EMBL" id="KZN66403.1"/>
    </source>
</evidence>
<name>A0A167MGX2_9GAMM</name>
<gene>
    <name evidence="1" type="ORF">N478_20270</name>
</gene>
<reference evidence="1 2" key="1">
    <citation type="submission" date="2013-07" db="EMBL/GenBank/DDBJ databases">
        <title>Comparative Genomic and Metabolomic Analysis of Twelve Strains of Pseudoalteromonas luteoviolacea.</title>
        <authorList>
            <person name="Vynne N.G."/>
            <person name="Mansson M."/>
            <person name="Gram L."/>
        </authorList>
    </citation>
    <scope>NUCLEOTIDE SEQUENCE [LARGE SCALE GENOMIC DNA]</scope>
    <source>
        <strain evidence="1 2">S4060-1</strain>
    </source>
</reference>
<accession>A0A167MGX2</accession>
<comment type="caution">
    <text evidence="1">The sequence shown here is derived from an EMBL/GenBank/DDBJ whole genome shotgun (WGS) entry which is preliminary data.</text>
</comment>
<protein>
    <submittedName>
        <fullName evidence="1">Uncharacterized protein</fullName>
    </submittedName>
</protein>
<evidence type="ECO:0000313" key="2">
    <source>
        <dbReference type="Proteomes" id="UP000076661"/>
    </source>
</evidence>
<proteinExistence type="predicted"/>
<dbReference type="PATRIC" id="fig|1365257.3.peg.2742"/>
<dbReference type="EMBL" id="AUXX01000017">
    <property type="protein sequence ID" value="KZN66403.1"/>
    <property type="molecule type" value="Genomic_DNA"/>
</dbReference>
<dbReference type="AlphaFoldDB" id="A0A167MGX2"/>
<sequence length="178" mass="19260">MKSISIQFHATTEEIFNFVASVSSELGLIITMMILKPFNLERVEGEFSLCNLNAKLEEGDLRLVLNTNSPCLESKSPNSFLDENPGSIVIDIGSLSSLGLQESALSFISDEKAKISVANKVASRLKNITKTGAVAVNPVNGAEAKIRSHRFTEGAKLKYDEGIKILPVAGNSLYKLSD</sequence>
<dbReference type="Proteomes" id="UP000076661">
    <property type="component" value="Unassembled WGS sequence"/>
</dbReference>